<evidence type="ECO:0008006" key="4">
    <source>
        <dbReference type="Google" id="ProtNLM"/>
    </source>
</evidence>
<comment type="caution">
    <text evidence="2">The sequence shown here is derived from an EMBL/GenBank/DDBJ whole genome shotgun (WGS) entry which is preliminary data.</text>
</comment>
<feature type="compositionally biased region" description="Polar residues" evidence="1">
    <location>
        <begin position="131"/>
        <end position="155"/>
    </location>
</feature>
<dbReference type="AlphaFoldDB" id="A0A9P9IZ19"/>
<keyword evidence="3" id="KW-1185">Reference proteome</keyword>
<accession>A0A9P9IZ19</accession>
<gene>
    <name evidence="2" type="ORF">B0J11DRAFT_35607</name>
</gene>
<dbReference type="PANTHER" id="PTHR37014">
    <property type="entry name" value="EXPRESSION LETHALITY PROTEIN HEL10, PUTATIVE (AFU_ORTHOLOGUE AFUA_1G06580)-RELATED"/>
    <property type="match status" value="1"/>
</dbReference>
<feature type="compositionally biased region" description="Low complexity" evidence="1">
    <location>
        <begin position="121"/>
        <end position="130"/>
    </location>
</feature>
<feature type="region of interest" description="Disordered" evidence="1">
    <location>
        <begin position="1"/>
        <end position="161"/>
    </location>
</feature>
<dbReference type="PANTHER" id="PTHR37014:SF1">
    <property type="entry name" value="EXPRESSION LETHALITY PROTEIN HEL10, PUTATIVE (AFU_ORTHOLOGUE AFUA_1G06580)-RELATED"/>
    <property type="match status" value="1"/>
</dbReference>
<evidence type="ECO:0000313" key="2">
    <source>
        <dbReference type="EMBL" id="KAH7139112.1"/>
    </source>
</evidence>
<feature type="compositionally biased region" description="Low complexity" evidence="1">
    <location>
        <begin position="22"/>
        <end position="87"/>
    </location>
</feature>
<dbReference type="Proteomes" id="UP000700596">
    <property type="component" value="Unassembled WGS sequence"/>
</dbReference>
<evidence type="ECO:0000313" key="3">
    <source>
        <dbReference type="Proteomes" id="UP000700596"/>
    </source>
</evidence>
<organism evidence="2 3">
    <name type="scientific">Dendryphion nanum</name>
    <dbReference type="NCBI Taxonomy" id="256645"/>
    <lineage>
        <taxon>Eukaryota</taxon>
        <taxon>Fungi</taxon>
        <taxon>Dikarya</taxon>
        <taxon>Ascomycota</taxon>
        <taxon>Pezizomycotina</taxon>
        <taxon>Dothideomycetes</taxon>
        <taxon>Pleosporomycetidae</taxon>
        <taxon>Pleosporales</taxon>
        <taxon>Torulaceae</taxon>
        <taxon>Dendryphion</taxon>
    </lineage>
</organism>
<protein>
    <recommendedName>
        <fullName evidence="4">Glycine zipper 2TM domain-containing protein</fullName>
    </recommendedName>
</protein>
<evidence type="ECO:0000256" key="1">
    <source>
        <dbReference type="SAM" id="MobiDB-lite"/>
    </source>
</evidence>
<dbReference type="EMBL" id="JAGMWT010000001">
    <property type="protein sequence ID" value="KAH7139112.1"/>
    <property type="molecule type" value="Genomic_DNA"/>
</dbReference>
<feature type="compositionally biased region" description="Polar residues" evidence="1">
    <location>
        <begin position="94"/>
        <end position="113"/>
    </location>
</feature>
<sequence length="207" mass="22375">MSDPYNNQYQQGYQQGYGGGYPPNQYGTPAPGQYGQAPYPPQGQNQSWEQQQQYQQQQQGYGGSYDQNSQSHSQGNNSYGSNGNNYGPPAQGGFQHSQEQPRYDGSYNNNTSYGHPPPAQQFPGQQQYNQHDQTQAPYQGQPGQNYGPTDPNSQAEGDRGLMGALGGGAAGYFAGNKLGGHNIIGGLLGAFAGSKLEDKHKNKKYGH</sequence>
<feature type="compositionally biased region" description="Low complexity" evidence="1">
    <location>
        <begin position="1"/>
        <end position="14"/>
    </location>
</feature>
<reference evidence="2" key="1">
    <citation type="journal article" date="2021" name="Nat. Commun.">
        <title>Genetic determinants of endophytism in the Arabidopsis root mycobiome.</title>
        <authorList>
            <person name="Mesny F."/>
            <person name="Miyauchi S."/>
            <person name="Thiergart T."/>
            <person name="Pickel B."/>
            <person name="Atanasova L."/>
            <person name="Karlsson M."/>
            <person name="Huettel B."/>
            <person name="Barry K.W."/>
            <person name="Haridas S."/>
            <person name="Chen C."/>
            <person name="Bauer D."/>
            <person name="Andreopoulos W."/>
            <person name="Pangilinan J."/>
            <person name="LaButti K."/>
            <person name="Riley R."/>
            <person name="Lipzen A."/>
            <person name="Clum A."/>
            <person name="Drula E."/>
            <person name="Henrissat B."/>
            <person name="Kohler A."/>
            <person name="Grigoriev I.V."/>
            <person name="Martin F.M."/>
            <person name="Hacquard S."/>
        </authorList>
    </citation>
    <scope>NUCLEOTIDE SEQUENCE</scope>
    <source>
        <strain evidence="2">MPI-CAGE-CH-0243</strain>
    </source>
</reference>
<name>A0A9P9IZ19_9PLEO</name>
<proteinExistence type="predicted"/>